<dbReference type="RefSeq" id="WP_115558437.1">
    <property type="nucleotide sequence ID" value="NZ_CP031376.1"/>
</dbReference>
<accession>A0A345Z4L3</accession>
<name>A0A345Z4L3_9MOLU</name>
<gene>
    <name evidence="2" type="ORF">SALLE_v1c08720</name>
</gene>
<dbReference type="AlphaFoldDB" id="A0A345Z4L3"/>
<dbReference type="EMBL" id="CP031376">
    <property type="protein sequence ID" value="AXK51542.1"/>
    <property type="molecule type" value="Genomic_DNA"/>
</dbReference>
<reference evidence="2 3" key="1">
    <citation type="submission" date="2018-07" db="EMBL/GenBank/DDBJ databases">
        <title>Complete genome sequence of Spiroplasma alleghenense PLHS-1 (ATCC 51752).</title>
        <authorList>
            <person name="Chou L."/>
            <person name="Lee T.-Y."/>
            <person name="Tsai Y.-M."/>
            <person name="Kuo C.-H."/>
        </authorList>
    </citation>
    <scope>NUCLEOTIDE SEQUENCE [LARGE SCALE GENOMIC DNA]</scope>
    <source>
        <strain evidence="2 3">PLHS-1</strain>
    </source>
</reference>
<dbReference type="KEGG" id="salx:SALLE_v1c08720"/>
<keyword evidence="3" id="KW-1185">Reference proteome</keyword>
<protein>
    <submittedName>
        <fullName evidence="2">Uncharacterized protein</fullName>
    </submittedName>
</protein>
<keyword evidence="1" id="KW-1133">Transmembrane helix</keyword>
<feature type="transmembrane region" description="Helical" evidence="1">
    <location>
        <begin position="86"/>
        <end position="105"/>
    </location>
</feature>
<keyword evidence="1" id="KW-0472">Membrane</keyword>
<proteinExistence type="predicted"/>
<dbReference type="Proteomes" id="UP000254792">
    <property type="component" value="Chromosome"/>
</dbReference>
<organism evidence="2 3">
    <name type="scientific">Spiroplasma alleghenense</name>
    <dbReference type="NCBI Taxonomy" id="216931"/>
    <lineage>
        <taxon>Bacteria</taxon>
        <taxon>Bacillati</taxon>
        <taxon>Mycoplasmatota</taxon>
        <taxon>Mollicutes</taxon>
        <taxon>Entomoplasmatales</taxon>
        <taxon>Spiroplasmataceae</taxon>
        <taxon>Spiroplasma</taxon>
    </lineage>
</organism>
<sequence length="123" mass="13020">MGKDTKYRIAKNWNIVNIVIISLGTLSGIFMGFLMMIAGATGWGILTIISVIGGAIPLLIMPIILQVTLKKDLKNGCPKVHNAMAICALFFAAPFGLIVGLFILLGDVDTAPISSSSKSSELL</sequence>
<evidence type="ECO:0000313" key="3">
    <source>
        <dbReference type="Proteomes" id="UP000254792"/>
    </source>
</evidence>
<feature type="transmembrane region" description="Helical" evidence="1">
    <location>
        <begin position="12"/>
        <end position="37"/>
    </location>
</feature>
<feature type="transmembrane region" description="Helical" evidence="1">
    <location>
        <begin position="43"/>
        <end position="65"/>
    </location>
</feature>
<evidence type="ECO:0000313" key="2">
    <source>
        <dbReference type="EMBL" id="AXK51542.1"/>
    </source>
</evidence>
<evidence type="ECO:0000256" key="1">
    <source>
        <dbReference type="SAM" id="Phobius"/>
    </source>
</evidence>
<keyword evidence="1" id="KW-0812">Transmembrane</keyword>